<dbReference type="GO" id="GO:0080043">
    <property type="term" value="F:quercetin 3-O-glucosyltransferase activity"/>
    <property type="evidence" value="ECO:0007669"/>
    <property type="project" value="TreeGrafter"/>
</dbReference>
<dbReference type="PROSITE" id="PS00375">
    <property type="entry name" value="UDPGT"/>
    <property type="match status" value="2"/>
</dbReference>
<keyword evidence="2" id="KW-0808">Transferase</keyword>
<dbReference type="Pfam" id="PF00201">
    <property type="entry name" value="UDPGT"/>
    <property type="match status" value="3"/>
</dbReference>
<evidence type="ECO:0000256" key="1">
    <source>
        <dbReference type="ARBA" id="ARBA00009995"/>
    </source>
</evidence>
<proteinExistence type="inferred from homology"/>
<dbReference type="SUPFAM" id="SSF53756">
    <property type="entry name" value="UDP-Glycosyltransferase/glycogen phosphorylase"/>
    <property type="match status" value="3"/>
</dbReference>
<comment type="similarity">
    <text evidence="1">Belongs to the UDP-glycosyltransferase family.</text>
</comment>
<dbReference type="Proteomes" id="UP000775213">
    <property type="component" value="Unassembled WGS sequence"/>
</dbReference>
<dbReference type="InterPro" id="IPR002213">
    <property type="entry name" value="UDP_glucos_trans"/>
</dbReference>
<dbReference type="GO" id="GO:0080044">
    <property type="term" value="F:quercetin 7-O-glucosyltransferase activity"/>
    <property type="evidence" value="ECO:0007669"/>
    <property type="project" value="TreeGrafter"/>
</dbReference>
<dbReference type="InterPro" id="IPR035595">
    <property type="entry name" value="UDP_glycos_trans_CS"/>
</dbReference>
<evidence type="ECO:0000313" key="3">
    <source>
        <dbReference type="EMBL" id="KAH0464892.1"/>
    </source>
</evidence>
<organism evidence="3 4">
    <name type="scientific">Dendrobium chrysotoxum</name>
    <name type="common">Orchid</name>
    <dbReference type="NCBI Taxonomy" id="161865"/>
    <lineage>
        <taxon>Eukaryota</taxon>
        <taxon>Viridiplantae</taxon>
        <taxon>Streptophyta</taxon>
        <taxon>Embryophyta</taxon>
        <taxon>Tracheophyta</taxon>
        <taxon>Spermatophyta</taxon>
        <taxon>Magnoliopsida</taxon>
        <taxon>Liliopsida</taxon>
        <taxon>Asparagales</taxon>
        <taxon>Orchidaceae</taxon>
        <taxon>Epidendroideae</taxon>
        <taxon>Malaxideae</taxon>
        <taxon>Dendrobiinae</taxon>
        <taxon>Dendrobium</taxon>
    </lineage>
</organism>
<name>A0AAV7H7C2_DENCH</name>
<dbReference type="FunFam" id="3.40.50.2000:FF:000060">
    <property type="entry name" value="Glycosyltransferase"/>
    <property type="match status" value="3"/>
</dbReference>
<dbReference type="PANTHER" id="PTHR11926">
    <property type="entry name" value="GLUCOSYL/GLUCURONOSYL TRANSFERASES"/>
    <property type="match status" value="1"/>
</dbReference>
<evidence type="ECO:0000256" key="2">
    <source>
        <dbReference type="ARBA" id="ARBA00022679"/>
    </source>
</evidence>
<keyword evidence="4" id="KW-1185">Reference proteome</keyword>
<dbReference type="PANTHER" id="PTHR11926:SF1392">
    <property type="entry name" value="GLYCOSYLTRANSFERASE"/>
    <property type="match status" value="1"/>
</dbReference>
<accession>A0AAV7H7C2</accession>
<dbReference type="CDD" id="cd03784">
    <property type="entry name" value="GT1_Gtf-like"/>
    <property type="match status" value="3"/>
</dbReference>
<reference evidence="3 4" key="1">
    <citation type="journal article" date="2021" name="Hortic Res">
        <title>Chromosome-scale assembly of the Dendrobium chrysotoxum genome enhances the understanding of orchid evolution.</title>
        <authorList>
            <person name="Zhang Y."/>
            <person name="Zhang G.Q."/>
            <person name="Zhang D."/>
            <person name="Liu X.D."/>
            <person name="Xu X.Y."/>
            <person name="Sun W.H."/>
            <person name="Yu X."/>
            <person name="Zhu X."/>
            <person name="Wang Z.W."/>
            <person name="Zhao X."/>
            <person name="Zhong W.Y."/>
            <person name="Chen H."/>
            <person name="Yin W.L."/>
            <person name="Huang T."/>
            <person name="Niu S.C."/>
            <person name="Liu Z.J."/>
        </authorList>
    </citation>
    <scope>NUCLEOTIDE SEQUENCE [LARGE SCALE GENOMIC DNA]</scope>
    <source>
        <strain evidence="3">Lindl</strain>
    </source>
</reference>
<gene>
    <name evidence="3" type="ORF">IEQ34_004995</name>
</gene>
<protein>
    <submittedName>
        <fullName evidence="3">Uncharacterized protein</fullName>
    </submittedName>
</protein>
<sequence>MESTKENQPQEAHVLVFPYPAQGHINTMLRLAEALYFAGGLRISFLNTEHNHRLLSSFALRPNFRFLSIPDGFPDEKPRSEQQVIELFHSLRTHSVDSFRALLLAGGNRDPDGWPPVTCVIVDGSMPFFMDPAQALGIPAIVFRTISASSLWVYLQISQMIEVGELPFPADADLDEPIKSVPAMEGFLRRRDLPSICRQATKAEDEMIQLFANISTSATRSRGLILNTSNSLEAPIISQIRSLFPTTYAVGPLHALVESITSSSVSASLLSEDRSALIWLDAQPDHSVVYVSFGSLVQLTQEEFLEFWHGFVSSGHRFLWVVRPDLVAGGTAAVEMAELEERARLVAWVPQEDVLRHRAVGCFLTHSGWNSTVESAAAGVPMVCWPRAWDQLVNSRLVGEVWKVGLDMKDVCRREMVESMVRAVMEGKKAEELRQVAAEMAVEIGRSVGKGGDSMFDFDRLVRDILSLSMRASIDAANASAAYSSSRQSSPLKVRFSEFQKLMELAKEKLKPEAHLLIFPFPLQGHINTMLRLADALSFAGGLRISFLNTDHNHRLLSFFSPSQYSRFSLRPKFRFLSIPDGLPDDKPRSVNQVIELVISLRTRSMDSFRELLLASGERDPDGWPQVTCFIVDGAMPFFMDEAQALGIPAIVFRTISASSLWVYLHIPQMIEAGELPFSGDADLDEPIKSVPAMESFLRRRDLPSICRQATKAEDEVLQLFANISASATRSKGLILNTSNSLESPILSQIHSLFPITYAVGPLHALVESITSCSVSASLLAEDRSVLIWLDAQPDRSVVYVSFGSLAQLTREEFLEFWHGFVNSGHRFLWVVRPDLVAGGTLAVEMVESEERVRLVAWAPQEEVLRHRAVGCFITHSGWNSTVESAAAGVPMVCWPRSWDQLVNSRLVGEVWKVGLDMKDVCRRELVERMVRAAMEGEKGVELRQVAAEMAVEIGRSVGEVGDSRLDFERLVGDILSLSFLLVPSSPVKALKATKFIAAQKQLMEASKENLRQEAHLLIFPAPLQGHINTMLRLADALSFAGSLRISFLNTDHNHRLISFFSPSQYSRFSLRPNFRFLSIPDGLPDDQSRSASQLIELFHSLKTRSMDSFRTLLLAGGNRDPDGWPPVSCIIVDGLMPFSMDEAQALGIPVLVFRTISASALWVYLQIPQMIQVGELPFPADADLDEPIKSVPAMKGFLRRRDLPSICRKATKAEDEMIQLFANISARATRSNGLILNTSNSLEAPILSKIHSIFPTTYAVGPLHALVESITSSSVSASLLAEDRSALIWLDAQPDRSVVYVSFGSLAQLTQEEFLEFWHGFVNSGHRFLWVVRPDLVDEGKAVVQMAELEERVRLVAWAPQEEVLRHRAVGCFITHNGWNSTMESAAAGVPMVCWPCSYDQLVNSRLIGEVWKVGLDMKDMCKREMVESMVRTAMEGEKAEELRQMATEMAVEIGRSVGEGGDSRLDFERLLRDILSLSMCASKA</sequence>
<dbReference type="Gene3D" id="3.40.50.2000">
    <property type="entry name" value="Glycogen Phosphorylase B"/>
    <property type="match status" value="6"/>
</dbReference>
<comment type="caution">
    <text evidence="3">The sequence shown here is derived from an EMBL/GenBank/DDBJ whole genome shotgun (WGS) entry which is preliminary data.</text>
</comment>
<evidence type="ECO:0000313" key="4">
    <source>
        <dbReference type="Proteomes" id="UP000775213"/>
    </source>
</evidence>
<dbReference type="EMBL" id="JAGFBR010000006">
    <property type="protein sequence ID" value="KAH0464892.1"/>
    <property type="molecule type" value="Genomic_DNA"/>
</dbReference>